<evidence type="ECO:0008006" key="3">
    <source>
        <dbReference type="Google" id="ProtNLM"/>
    </source>
</evidence>
<dbReference type="RefSeq" id="WP_344157025.1">
    <property type="nucleotide sequence ID" value="NZ_BAAAQR010000016.1"/>
</dbReference>
<sequence>MPTDSGPDRFDPTDALMGVTMDVSRAHLLLSGTLEWVPHPVRTHTDEALDILERAITALRDIAVVLAEADAMARATEPRPGDHHGHQAG</sequence>
<evidence type="ECO:0000313" key="1">
    <source>
        <dbReference type="EMBL" id="GAA2154785.1"/>
    </source>
</evidence>
<accession>A0ABN3A670</accession>
<organism evidence="1 2">
    <name type="scientific">Nocardioides koreensis</name>
    <dbReference type="NCBI Taxonomy" id="433651"/>
    <lineage>
        <taxon>Bacteria</taxon>
        <taxon>Bacillati</taxon>
        <taxon>Actinomycetota</taxon>
        <taxon>Actinomycetes</taxon>
        <taxon>Propionibacteriales</taxon>
        <taxon>Nocardioidaceae</taxon>
        <taxon>Nocardioides</taxon>
    </lineage>
</organism>
<dbReference type="Proteomes" id="UP001501771">
    <property type="component" value="Unassembled WGS sequence"/>
</dbReference>
<proteinExistence type="predicted"/>
<gene>
    <name evidence="1" type="ORF">GCM10009844_41060</name>
</gene>
<keyword evidence="2" id="KW-1185">Reference proteome</keyword>
<dbReference type="EMBL" id="BAAAQR010000016">
    <property type="protein sequence ID" value="GAA2154785.1"/>
    <property type="molecule type" value="Genomic_DNA"/>
</dbReference>
<reference evidence="1 2" key="1">
    <citation type="journal article" date="2019" name="Int. J. Syst. Evol. Microbiol.">
        <title>The Global Catalogue of Microorganisms (GCM) 10K type strain sequencing project: providing services to taxonomists for standard genome sequencing and annotation.</title>
        <authorList>
            <consortium name="The Broad Institute Genomics Platform"/>
            <consortium name="The Broad Institute Genome Sequencing Center for Infectious Disease"/>
            <person name="Wu L."/>
            <person name="Ma J."/>
        </authorList>
    </citation>
    <scope>NUCLEOTIDE SEQUENCE [LARGE SCALE GENOMIC DNA]</scope>
    <source>
        <strain evidence="1 2">JCM 16022</strain>
    </source>
</reference>
<protein>
    <recommendedName>
        <fullName evidence="3">DUF1876 domain-containing protein</fullName>
    </recommendedName>
</protein>
<name>A0ABN3A670_9ACTN</name>
<comment type="caution">
    <text evidence="1">The sequence shown here is derived from an EMBL/GenBank/DDBJ whole genome shotgun (WGS) entry which is preliminary data.</text>
</comment>
<evidence type="ECO:0000313" key="2">
    <source>
        <dbReference type="Proteomes" id="UP001501771"/>
    </source>
</evidence>